<feature type="domain" description="Thioredoxin" evidence="2">
    <location>
        <begin position="34"/>
        <end position="170"/>
    </location>
</feature>
<dbReference type="Pfam" id="PF13098">
    <property type="entry name" value="Thioredoxin_2"/>
    <property type="match status" value="2"/>
</dbReference>
<name>A0ABV0EJQ8_9BURK</name>
<accession>A0ABV0EJQ8</accession>
<keyword evidence="4" id="KW-1185">Reference proteome</keyword>
<evidence type="ECO:0000313" key="4">
    <source>
        <dbReference type="Proteomes" id="UP001482231"/>
    </source>
</evidence>
<dbReference type="InterPro" id="IPR012336">
    <property type="entry name" value="Thioredoxin-like_fold"/>
</dbReference>
<dbReference type="EMBL" id="JBAJEX010000009">
    <property type="protein sequence ID" value="MEO1767649.1"/>
    <property type="molecule type" value="Genomic_DNA"/>
</dbReference>
<gene>
    <name evidence="3" type="ORF">V6E02_10550</name>
</gene>
<dbReference type="PANTHER" id="PTHR15337:SF11">
    <property type="entry name" value="THIOREDOXIN DOMAIN-CONTAINING PROTEIN"/>
    <property type="match status" value="1"/>
</dbReference>
<comment type="caution">
    <text evidence="3">The sequence shown here is derived from an EMBL/GenBank/DDBJ whole genome shotgun (WGS) entry which is preliminary data.</text>
</comment>
<evidence type="ECO:0000259" key="2">
    <source>
        <dbReference type="PROSITE" id="PS51352"/>
    </source>
</evidence>
<dbReference type="InterPro" id="IPR041737">
    <property type="entry name" value="SoxW"/>
</dbReference>
<dbReference type="CDD" id="cd02951">
    <property type="entry name" value="SoxW"/>
    <property type="match status" value="1"/>
</dbReference>
<dbReference type="PANTHER" id="PTHR15337">
    <property type="entry name" value="ANTERIOR GRADIENT PROTEIN-RELATED"/>
    <property type="match status" value="1"/>
</dbReference>
<dbReference type="Gene3D" id="3.40.30.10">
    <property type="entry name" value="Glutaredoxin"/>
    <property type="match status" value="2"/>
</dbReference>
<dbReference type="InterPro" id="IPR051099">
    <property type="entry name" value="AGR/TXD"/>
</dbReference>
<organism evidence="3 4">
    <name type="scientific">Thiobacter aerophilum</name>
    <dbReference type="NCBI Taxonomy" id="3121275"/>
    <lineage>
        <taxon>Bacteria</taxon>
        <taxon>Pseudomonadati</taxon>
        <taxon>Pseudomonadota</taxon>
        <taxon>Betaproteobacteria</taxon>
        <taxon>Burkholderiales</taxon>
        <taxon>Thiobacteraceae</taxon>
        <taxon>Thiobacter</taxon>
    </lineage>
</organism>
<evidence type="ECO:0000256" key="1">
    <source>
        <dbReference type="ARBA" id="ARBA00022729"/>
    </source>
</evidence>
<dbReference type="SUPFAM" id="SSF52833">
    <property type="entry name" value="Thioredoxin-like"/>
    <property type="match status" value="2"/>
</dbReference>
<sequence length="355" mass="40893">MTRSPLLPRFFLSGVLLVLATLAGETWAAEQRGRYFGAKATEYPAWFKESFLNLREDIAEAAAANKRVLIVFHQDNCPYCNLLVERNLSQKDIVDLMQARFDTVAINMWGDREVTDYSGSRMTEKQFAAALKVQFTPTLLFFDEQGQVVLRLNGYLPPQRFKLALEYVANRKEKELPFREFMARHEPPPASGTLHGEDFFAAPPHDLRRVRQPIAVFFEQKDCPACDMLHDKVLTDAETRQVVKKLYNLQLDMWSDTPVILPDGRKTTAREWARQLDVKYAPTIVIMDARGKEIIRSEAFFKVFHTQGMFAYAVTGAYRKEPSFQRYLSARAEALREQGRDVDIWRFADEPPGPR</sequence>
<dbReference type="RefSeq" id="WP_347308762.1">
    <property type="nucleotide sequence ID" value="NZ_JBAJEX010000009.1"/>
</dbReference>
<dbReference type="InterPro" id="IPR013766">
    <property type="entry name" value="Thioredoxin_domain"/>
</dbReference>
<evidence type="ECO:0000313" key="3">
    <source>
        <dbReference type="EMBL" id="MEO1767649.1"/>
    </source>
</evidence>
<dbReference type="InterPro" id="IPR036249">
    <property type="entry name" value="Thioredoxin-like_sf"/>
</dbReference>
<dbReference type="PROSITE" id="PS51352">
    <property type="entry name" value="THIOREDOXIN_2"/>
    <property type="match status" value="1"/>
</dbReference>
<dbReference type="Proteomes" id="UP001482231">
    <property type="component" value="Unassembled WGS sequence"/>
</dbReference>
<protein>
    <submittedName>
        <fullName evidence="3">Thioredoxin fold domain-containing protein</fullName>
    </submittedName>
</protein>
<keyword evidence="1" id="KW-0732">Signal</keyword>
<reference evidence="3 4" key="1">
    <citation type="submission" date="2024-02" db="EMBL/GenBank/DDBJ databases">
        <title>New thermophilic sulfur-oxidizing bacteria from a hot springs of the Uzon caldera (Kamchatka, Russia).</title>
        <authorList>
            <person name="Dukat A.M."/>
            <person name="Elcheninov A.G."/>
            <person name="Frolov E.N."/>
        </authorList>
    </citation>
    <scope>NUCLEOTIDE SEQUENCE [LARGE SCALE GENOMIC DNA]</scope>
    <source>
        <strain evidence="3 4">AK1</strain>
    </source>
</reference>
<proteinExistence type="predicted"/>